<dbReference type="RefSeq" id="WP_037490597.1">
    <property type="nucleotide sequence ID" value="NZ_MEIP01000014.1"/>
</dbReference>
<name>A0A2N9XHN2_9NEIS</name>
<dbReference type="AlphaFoldDB" id="A0A2N9XHN2"/>
<sequence>MRSGLKLAQIKAYFEQHQLPAFNSPSIIYGMINAKAWQYTLFSGLATLGIEHLLIYFKAEKNNFDWIIANCQFDAVYNRYLNDKSFRFKFQEKHL</sequence>
<dbReference type="Proteomes" id="UP000229970">
    <property type="component" value="Unassembled WGS sequence"/>
</dbReference>
<evidence type="ECO:0000313" key="2">
    <source>
        <dbReference type="Proteomes" id="UP000229970"/>
    </source>
</evidence>
<comment type="caution">
    <text evidence="1">The sequence shown here is derived from an EMBL/GenBank/DDBJ whole genome shotgun (WGS) entry which is preliminary data.</text>
</comment>
<gene>
    <name evidence="1" type="ORF">BHC46_06020</name>
</gene>
<dbReference type="EMBL" id="MEIP01000014">
    <property type="protein sequence ID" value="PIT47837.1"/>
    <property type="molecule type" value="Genomic_DNA"/>
</dbReference>
<reference evidence="1 2" key="1">
    <citation type="journal article" date="2017" name="MBio">
        <title>Type VI secretion-mediated competition in the bee gut microbiome.</title>
        <authorList>
            <person name="Steele M.I."/>
            <person name="Kwong W.K."/>
            <person name="Powell J.E."/>
            <person name="Whiteley M."/>
            <person name="Moran N.A."/>
        </authorList>
    </citation>
    <scope>NUCLEOTIDE SEQUENCE [LARGE SCALE GENOMIC DNA]</scope>
    <source>
        <strain evidence="1 2">Ruf1-X</strain>
    </source>
</reference>
<organism evidence="1 2">
    <name type="scientific">Snodgrassella alvi</name>
    <dbReference type="NCBI Taxonomy" id="1196083"/>
    <lineage>
        <taxon>Bacteria</taxon>
        <taxon>Pseudomonadati</taxon>
        <taxon>Pseudomonadota</taxon>
        <taxon>Betaproteobacteria</taxon>
        <taxon>Neisseriales</taxon>
        <taxon>Neisseriaceae</taxon>
        <taxon>Snodgrassella</taxon>
    </lineage>
</organism>
<accession>A0A2N9XHN2</accession>
<protein>
    <submittedName>
        <fullName evidence="1">Uncharacterized protein</fullName>
    </submittedName>
</protein>
<evidence type="ECO:0000313" key="1">
    <source>
        <dbReference type="EMBL" id="PIT47837.1"/>
    </source>
</evidence>
<proteinExistence type="predicted"/>